<evidence type="ECO:0000313" key="2">
    <source>
        <dbReference type="EMBL" id="RYB07242.1"/>
    </source>
</evidence>
<reference evidence="2 3" key="1">
    <citation type="submission" date="2018-09" db="EMBL/GenBank/DDBJ databases">
        <authorList>
            <person name="Grouzdev D.S."/>
            <person name="Krutkina M.S."/>
        </authorList>
    </citation>
    <scope>NUCLEOTIDE SEQUENCE [LARGE SCALE GENOMIC DNA]</scope>
    <source>
        <strain evidence="2 3">RmlP001</strain>
    </source>
</reference>
<gene>
    <name evidence="2" type="ORF">D3272_04060</name>
</gene>
<dbReference type="OrthoDB" id="8020568at2"/>
<dbReference type="SUPFAM" id="SSF81585">
    <property type="entry name" value="PsbU/PolX domain-like"/>
    <property type="match status" value="1"/>
</dbReference>
<feature type="compositionally biased region" description="Low complexity" evidence="1">
    <location>
        <begin position="49"/>
        <end position="78"/>
    </location>
</feature>
<evidence type="ECO:0000313" key="3">
    <source>
        <dbReference type="Proteomes" id="UP000289411"/>
    </source>
</evidence>
<dbReference type="Gene3D" id="1.10.150.320">
    <property type="entry name" value="Photosystem II 12 kDa extrinsic protein"/>
    <property type="match status" value="1"/>
</dbReference>
<evidence type="ECO:0000256" key="1">
    <source>
        <dbReference type="SAM" id="MobiDB-lite"/>
    </source>
</evidence>
<sequence length="253" mass="25037">MVSRSIVGRFLILAVLLVSLGVIAQAALIISRGPKAVAKASTGPDRAMAAAQTAPTKSSSAQSSASQSSTSQPSLASLGTAGANAATPPMPVADAQGADAAPVRVVYPGPLGAAPVQPPHKITDAAPAVPAAAPMPAAAPVQTAVVVAPPATAPVDTAPAPVAAPPVVTAPAATRATPAVVVASADADAQPAPSGHGVNLNSASMEELNRLGGGHIGHSIIQHRPYHSVEDLVKKRVVRRSVFEQIKNQVAAD</sequence>
<dbReference type="Pfam" id="PF12836">
    <property type="entry name" value="HHH_3"/>
    <property type="match status" value="1"/>
</dbReference>
<reference evidence="2 3" key="2">
    <citation type="submission" date="2019-02" db="EMBL/GenBank/DDBJ databases">
        <title>'Lichenibacterium ramalinii' gen. nov. sp. nov., 'Lichenibacterium minor' gen. nov. sp. nov.</title>
        <authorList>
            <person name="Pankratov T."/>
        </authorList>
    </citation>
    <scope>NUCLEOTIDE SEQUENCE [LARGE SCALE GENOMIC DNA]</scope>
    <source>
        <strain evidence="2 3">RmlP001</strain>
    </source>
</reference>
<protein>
    <submittedName>
        <fullName evidence="2">Helix-hairpin-helix domain-containing protein</fullName>
    </submittedName>
</protein>
<dbReference type="EMBL" id="QYBC01000002">
    <property type="protein sequence ID" value="RYB07242.1"/>
    <property type="molecule type" value="Genomic_DNA"/>
</dbReference>
<keyword evidence="3" id="KW-1185">Reference proteome</keyword>
<organism evidence="2 3">
    <name type="scientific">Lichenibacterium ramalinae</name>
    <dbReference type="NCBI Taxonomy" id="2316527"/>
    <lineage>
        <taxon>Bacteria</taxon>
        <taxon>Pseudomonadati</taxon>
        <taxon>Pseudomonadota</taxon>
        <taxon>Alphaproteobacteria</taxon>
        <taxon>Hyphomicrobiales</taxon>
        <taxon>Lichenihabitantaceae</taxon>
        <taxon>Lichenibacterium</taxon>
    </lineage>
</organism>
<feature type="region of interest" description="Disordered" evidence="1">
    <location>
        <begin position="41"/>
        <end position="97"/>
    </location>
</feature>
<dbReference type="RefSeq" id="WP_129217843.1">
    <property type="nucleotide sequence ID" value="NZ_QYBC01000002.1"/>
</dbReference>
<comment type="caution">
    <text evidence="2">The sequence shown here is derived from an EMBL/GenBank/DDBJ whole genome shotgun (WGS) entry which is preliminary data.</text>
</comment>
<dbReference type="Proteomes" id="UP000289411">
    <property type="component" value="Unassembled WGS sequence"/>
</dbReference>
<name>A0A4Q2RHS7_9HYPH</name>
<dbReference type="AlphaFoldDB" id="A0A4Q2RHS7"/>
<proteinExistence type="predicted"/>
<accession>A0A4Q2RHS7</accession>